<dbReference type="EMBL" id="JAKOGI010000076">
    <property type="protein sequence ID" value="KAJ8445585.1"/>
    <property type="molecule type" value="Genomic_DNA"/>
</dbReference>
<dbReference type="Proteomes" id="UP001153076">
    <property type="component" value="Unassembled WGS sequence"/>
</dbReference>
<sequence>MAVAYAFTKEDMRVDQNLGYPRSYAKLCNDTSISPYSHGPPLCFIPYTLPPQEVIRAKELDEMFPIIDPQANPTAKATMFVSLLWKQLNHLGNAGFDPAMFRVDPYGNVLYFHADSSSPLAWDIDHWFPCSRGGLTVPSNLRILQWQVCNRKHNQLEFLVPWWDLQLGISISQFLSIFAASNSDFRKRAFKLLFSEGENEELNDLQTVDSHNFPHPFMESKDQLGLAPAAVVRTRRESFGASLRSLDINRQPRPTTPTIAAARKFKNGGLKENEVPDMVTNPYQAIVMARDSLKQREETNKMKAEIQRLDYEVNDLRLKNEEEKLTIQELELELIKRRRGAEKCRKLAEAQSSYRLMLEKMIRNAMHQSVVYKEQVRQNQAATEALMARLEAQMAICKSAEKELHKRFKQRDELEKRTRPEWEARKRSRSDDDPSSEEKDNKTLINLPRVNTKTTPHKELRVFLDEEHKLSEEAISSIEGRKRAGEEIEEERLEEPLRLTLGPEIVEDTNIRFPFAREAEVEEDEESRKERGKGNVEKWLHVLLGDAELVGDNLSPPRQPAREPETSKTDEIIKMLNEKYPQKEMKVPKLDGEGKNKEHVVEIEHKKPRSVSTPRRFASSETNIGKGDQLRRSFERGNKDKGLARSESARSLRPIPSSPSMILHMRKGVGCIRKKPLVIDDEEDEYGNENLRPLGNNNFLKSSSKSIMKCVKI</sequence>
<comment type="caution">
    <text evidence="3">The sequence shown here is derived from an EMBL/GenBank/DDBJ whole genome shotgun (WGS) entry which is preliminary data.</text>
</comment>
<evidence type="ECO:0000256" key="2">
    <source>
        <dbReference type="SAM" id="MobiDB-lite"/>
    </source>
</evidence>
<feature type="region of interest" description="Disordered" evidence="2">
    <location>
        <begin position="605"/>
        <end position="657"/>
    </location>
</feature>
<name>A0A9Q1KMC3_9CARY</name>
<accession>A0A9Q1KMC3</accession>
<gene>
    <name evidence="3" type="ORF">Cgig2_012473</name>
</gene>
<feature type="region of interest" description="Disordered" evidence="2">
    <location>
        <begin position="407"/>
        <end position="452"/>
    </location>
</feature>
<protein>
    <submittedName>
        <fullName evidence="3">Uncharacterized protein</fullName>
    </submittedName>
</protein>
<dbReference type="OrthoDB" id="608866at2759"/>
<keyword evidence="4" id="KW-1185">Reference proteome</keyword>
<reference evidence="3" key="1">
    <citation type="submission" date="2022-04" db="EMBL/GenBank/DDBJ databases">
        <title>Carnegiea gigantea Genome sequencing and assembly v2.</title>
        <authorList>
            <person name="Copetti D."/>
            <person name="Sanderson M.J."/>
            <person name="Burquez A."/>
            <person name="Wojciechowski M.F."/>
        </authorList>
    </citation>
    <scope>NUCLEOTIDE SEQUENCE</scope>
    <source>
        <strain evidence="3">SGP5-SGP5p</strain>
        <tissue evidence="3">Aerial part</tissue>
    </source>
</reference>
<evidence type="ECO:0000313" key="3">
    <source>
        <dbReference type="EMBL" id="KAJ8445585.1"/>
    </source>
</evidence>
<feature type="compositionally biased region" description="Basic and acidic residues" evidence="2">
    <location>
        <begin position="628"/>
        <end position="650"/>
    </location>
</feature>
<evidence type="ECO:0000313" key="4">
    <source>
        <dbReference type="Proteomes" id="UP001153076"/>
    </source>
</evidence>
<dbReference type="PANTHER" id="PTHR33427">
    <property type="entry name" value="HNH ENDONUCLEASE"/>
    <property type="match status" value="1"/>
</dbReference>
<feature type="compositionally biased region" description="Basic and acidic residues" evidence="2">
    <location>
        <begin position="407"/>
        <end position="442"/>
    </location>
</feature>
<dbReference type="PANTHER" id="PTHR33427:SF2">
    <property type="entry name" value="TRICHOHYALIN"/>
    <property type="match status" value="1"/>
</dbReference>
<keyword evidence="1" id="KW-0175">Coiled coil</keyword>
<proteinExistence type="predicted"/>
<organism evidence="3 4">
    <name type="scientific">Carnegiea gigantea</name>
    <dbReference type="NCBI Taxonomy" id="171969"/>
    <lineage>
        <taxon>Eukaryota</taxon>
        <taxon>Viridiplantae</taxon>
        <taxon>Streptophyta</taxon>
        <taxon>Embryophyta</taxon>
        <taxon>Tracheophyta</taxon>
        <taxon>Spermatophyta</taxon>
        <taxon>Magnoliopsida</taxon>
        <taxon>eudicotyledons</taxon>
        <taxon>Gunneridae</taxon>
        <taxon>Pentapetalae</taxon>
        <taxon>Caryophyllales</taxon>
        <taxon>Cactineae</taxon>
        <taxon>Cactaceae</taxon>
        <taxon>Cactoideae</taxon>
        <taxon>Echinocereeae</taxon>
        <taxon>Carnegiea</taxon>
    </lineage>
</organism>
<dbReference type="AlphaFoldDB" id="A0A9Q1KMC3"/>
<evidence type="ECO:0000256" key="1">
    <source>
        <dbReference type="SAM" id="Coils"/>
    </source>
</evidence>
<feature type="coiled-coil region" evidence="1">
    <location>
        <begin position="299"/>
        <end position="338"/>
    </location>
</feature>